<keyword evidence="9" id="KW-0406">Ion transport</keyword>
<keyword evidence="12 19" id="KW-0675">Receptor</keyword>
<dbReference type="RefSeq" id="WP_133317543.1">
    <property type="nucleotide sequence ID" value="NZ_SMTL01000005.1"/>
</dbReference>
<feature type="domain" description="TonB-dependent receptor plug" evidence="18">
    <location>
        <begin position="79"/>
        <end position="182"/>
    </location>
</feature>
<dbReference type="InterPro" id="IPR036942">
    <property type="entry name" value="Beta-barrel_TonB_sf"/>
</dbReference>
<keyword evidence="3 14" id="KW-0813">Transport</keyword>
<evidence type="ECO:0000256" key="16">
    <source>
        <dbReference type="SAM" id="SignalP"/>
    </source>
</evidence>
<evidence type="ECO:0000256" key="8">
    <source>
        <dbReference type="ARBA" id="ARBA00023004"/>
    </source>
</evidence>
<organism evidence="19 20">
    <name type="scientific">Rhizobium deserti</name>
    <dbReference type="NCBI Taxonomy" id="2547961"/>
    <lineage>
        <taxon>Bacteria</taxon>
        <taxon>Pseudomonadati</taxon>
        <taxon>Pseudomonadota</taxon>
        <taxon>Alphaproteobacteria</taxon>
        <taxon>Hyphomicrobiales</taxon>
        <taxon>Rhizobiaceae</taxon>
        <taxon>Rhizobium/Agrobacterium group</taxon>
        <taxon>Rhizobium</taxon>
    </lineage>
</organism>
<evidence type="ECO:0000256" key="10">
    <source>
        <dbReference type="ARBA" id="ARBA00023077"/>
    </source>
</evidence>
<keyword evidence="4 14" id="KW-1134">Transmembrane beta strand</keyword>
<evidence type="ECO:0000256" key="4">
    <source>
        <dbReference type="ARBA" id="ARBA00022452"/>
    </source>
</evidence>
<dbReference type="GO" id="GO:0015344">
    <property type="term" value="F:siderophore uptake transmembrane transporter activity"/>
    <property type="evidence" value="ECO:0007669"/>
    <property type="project" value="TreeGrafter"/>
</dbReference>
<evidence type="ECO:0000256" key="1">
    <source>
        <dbReference type="ARBA" id="ARBA00004571"/>
    </source>
</evidence>
<reference evidence="19 20" key="1">
    <citation type="submission" date="2019-03" db="EMBL/GenBank/DDBJ databases">
        <title>Rhizobium sp. nov., an bacterium isolated from biocrust in Mu Us Desert.</title>
        <authorList>
            <person name="Lixiong L."/>
        </authorList>
    </citation>
    <scope>NUCLEOTIDE SEQUENCE [LARGE SCALE GENOMIC DNA]</scope>
    <source>
        <strain evidence="19 20">SPY-1</strain>
    </source>
</reference>
<gene>
    <name evidence="19" type="ORF">E2F50_17925</name>
</gene>
<dbReference type="InterPro" id="IPR000531">
    <property type="entry name" value="Beta-barrel_TonB"/>
</dbReference>
<dbReference type="AlphaFoldDB" id="A0A4R5UAY5"/>
<comment type="caution">
    <text evidence="19">The sequence shown here is derived from an EMBL/GenBank/DDBJ whole genome shotgun (WGS) entry which is preliminary data.</text>
</comment>
<evidence type="ECO:0000313" key="20">
    <source>
        <dbReference type="Proteomes" id="UP000295238"/>
    </source>
</evidence>
<evidence type="ECO:0000259" key="17">
    <source>
        <dbReference type="Pfam" id="PF00593"/>
    </source>
</evidence>
<keyword evidence="13 14" id="KW-0998">Cell outer membrane</keyword>
<keyword evidence="11 14" id="KW-0472">Membrane</keyword>
<dbReference type="InterPro" id="IPR010105">
    <property type="entry name" value="TonB_sidphr_rcpt"/>
</dbReference>
<dbReference type="EMBL" id="SMTL01000005">
    <property type="protein sequence ID" value="TDK32203.1"/>
    <property type="molecule type" value="Genomic_DNA"/>
</dbReference>
<dbReference type="PANTHER" id="PTHR32552">
    <property type="entry name" value="FERRICHROME IRON RECEPTOR-RELATED"/>
    <property type="match status" value="1"/>
</dbReference>
<evidence type="ECO:0000259" key="18">
    <source>
        <dbReference type="Pfam" id="PF07715"/>
    </source>
</evidence>
<evidence type="ECO:0000256" key="11">
    <source>
        <dbReference type="ARBA" id="ARBA00023136"/>
    </source>
</evidence>
<evidence type="ECO:0000256" key="15">
    <source>
        <dbReference type="RuleBase" id="RU003357"/>
    </source>
</evidence>
<keyword evidence="8" id="KW-0408">Iron</keyword>
<dbReference type="GO" id="GO:0009279">
    <property type="term" value="C:cell outer membrane"/>
    <property type="evidence" value="ECO:0007669"/>
    <property type="project" value="UniProtKB-SubCell"/>
</dbReference>
<keyword evidence="6 14" id="KW-0812">Transmembrane</keyword>
<protein>
    <submittedName>
        <fullName evidence="19">TonB-dependent siderophore receptor</fullName>
    </submittedName>
</protein>
<evidence type="ECO:0000313" key="19">
    <source>
        <dbReference type="EMBL" id="TDK32203.1"/>
    </source>
</evidence>
<evidence type="ECO:0000256" key="7">
    <source>
        <dbReference type="ARBA" id="ARBA00022729"/>
    </source>
</evidence>
<dbReference type="GO" id="GO:0038023">
    <property type="term" value="F:signaling receptor activity"/>
    <property type="evidence" value="ECO:0007669"/>
    <property type="project" value="InterPro"/>
</dbReference>
<evidence type="ECO:0000256" key="13">
    <source>
        <dbReference type="ARBA" id="ARBA00023237"/>
    </source>
</evidence>
<comment type="similarity">
    <text evidence="2 14 15">Belongs to the TonB-dependent receptor family.</text>
</comment>
<dbReference type="InterPro" id="IPR039426">
    <property type="entry name" value="TonB-dep_rcpt-like"/>
</dbReference>
<dbReference type="Pfam" id="PF00593">
    <property type="entry name" value="TonB_dep_Rec_b-barrel"/>
    <property type="match status" value="1"/>
</dbReference>
<dbReference type="InterPro" id="IPR037066">
    <property type="entry name" value="Plug_dom_sf"/>
</dbReference>
<dbReference type="Pfam" id="PF07715">
    <property type="entry name" value="Plug"/>
    <property type="match status" value="1"/>
</dbReference>
<evidence type="ECO:0000256" key="12">
    <source>
        <dbReference type="ARBA" id="ARBA00023170"/>
    </source>
</evidence>
<sequence length="713" mass="77551">MIVAFHQFPARGQVLGSTMLLSAMTVLLTAVTASGQNAAGEATQLETIVVSSGAETINEDNDTIVPRQSVSALKTDTPLVETPRSVSVLTREEMEQRHVTDLIQATRYTSGVTTGGFGYDPRFDQVYIRGIETTTSGDFRDGLRQPVMTYGTFPTEIYTLDRVEVLKGPASVMYGAASAAGIVNKISKLPQEESHHEVELQYGTIGRKQAAFDFGGPVGESDELFYRVVGLVREGETNNDIADDRYLLQPSFTWEPTDSTKITVYGLAQKSEGEASTWTYEDGGDIRRVSHADYDFQKVRQYQLGYQLEHEFENGLTFRQNARVSDLDLEARYVDTRTLVPRAPGAPADSWATAGVTDEVRAYQIDNQLQAKFDTGSVANTVLFGLDYTGVNSDFADGYDYAYPSAIGSAPTPALTGFTGNDLRQTGIYAQEQAEIGNWRFVGGLRYDWLHQETSDKVAGTGAEKDEGALSGQVGLLYLFDNGLAPYVSYGTSFVPSTERAAGGVVLDPTKGRQIEAGIKYQPEGENYSLTTAVYRLVETDKPQYAGYTPPIFIYKNSGENTFTGFEVEGRTTFDNGISLIAAYTYTHGEVTGNLDSSIIGNTPTTTPRHVASLWVNYAAPEETAIGGFSIGAGVRATSESFTDDYNTAKNTGVAYLDASLSYDFGAKSPDLKGLSLAVSATNLANREEQVCNGGYCYFSQGRTVLGSLKYKW</sequence>
<evidence type="ECO:0000256" key="14">
    <source>
        <dbReference type="PROSITE-ProRule" id="PRU01360"/>
    </source>
</evidence>
<proteinExistence type="inferred from homology"/>
<keyword evidence="20" id="KW-1185">Reference proteome</keyword>
<keyword evidence="10 15" id="KW-0798">TonB box</keyword>
<comment type="subcellular location">
    <subcellularLocation>
        <location evidence="1 14">Cell outer membrane</location>
        <topology evidence="1 14">Multi-pass membrane protein</topology>
    </subcellularLocation>
</comment>
<dbReference type="Gene3D" id="2.40.170.20">
    <property type="entry name" value="TonB-dependent receptor, beta-barrel domain"/>
    <property type="match status" value="1"/>
</dbReference>
<dbReference type="FunFam" id="2.170.130.10:FF:000001">
    <property type="entry name" value="Catecholate siderophore TonB-dependent receptor"/>
    <property type="match status" value="1"/>
</dbReference>
<dbReference type="PANTHER" id="PTHR32552:SF68">
    <property type="entry name" value="FERRICHROME OUTER MEMBRANE TRANSPORTER_PHAGE RECEPTOR"/>
    <property type="match status" value="1"/>
</dbReference>
<dbReference type="OrthoDB" id="9760333at2"/>
<dbReference type="Gene3D" id="2.170.130.10">
    <property type="entry name" value="TonB-dependent receptor, plug domain"/>
    <property type="match status" value="1"/>
</dbReference>
<feature type="domain" description="TonB-dependent receptor-like beta-barrel" evidence="17">
    <location>
        <begin position="252"/>
        <end position="684"/>
    </location>
</feature>
<dbReference type="PROSITE" id="PS52016">
    <property type="entry name" value="TONB_DEPENDENT_REC_3"/>
    <property type="match status" value="1"/>
</dbReference>
<dbReference type="SUPFAM" id="SSF56935">
    <property type="entry name" value="Porins"/>
    <property type="match status" value="1"/>
</dbReference>
<feature type="signal peptide" evidence="16">
    <location>
        <begin position="1"/>
        <end position="38"/>
    </location>
</feature>
<dbReference type="InterPro" id="IPR012910">
    <property type="entry name" value="Plug_dom"/>
</dbReference>
<accession>A0A4R5UAY5</accession>
<dbReference type="CDD" id="cd01347">
    <property type="entry name" value="ligand_gated_channel"/>
    <property type="match status" value="1"/>
</dbReference>
<feature type="chain" id="PRO_5020254646" evidence="16">
    <location>
        <begin position="39"/>
        <end position="713"/>
    </location>
</feature>
<evidence type="ECO:0000256" key="6">
    <source>
        <dbReference type="ARBA" id="ARBA00022692"/>
    </source>
</evidence>
<dbReference type="GO" id="GO:0015891">
    <property type="term" value="P:siderophore transport"/>
    <property type="evidence" value="ECO:0007669"/>
    <property type="project" value="InterPro"/>
</dbReference>
<dbReference type="Proteomes" id="UP000295238">
    <property type="component" value="Unassembled WGS sequence"/>
</dbReference>
<dbReference type="NCBIfam" id="TIGR01783">
    <property type="entry name" value="TonB-siderophor"/>
    <property type="match status" value="1"/>
</dbReference>
<evidence type="ECO:0000256" key="3">
    <source>
        <dbReference type="ARBA" id="ARBA00022448"/>
    </source>
</evidence>
<evidence type="ECO:0000256" key="2">
    <source>
        <dbReference type="ARBA" id="ARBA00009810"/>
    </source>
</evidence>
<keyword evidence="7 16" id="KW-0732">Signal</keyword>
<evidence type="ECO:0000256" key="9">
    <source>
        <dbReference type="ARBA" id="ARBA00023065"/>
    </source>
</evidence>
<name>A0A4R5UAY5_9HYPH</name>
<evidence type="ECO:0000256" key="5">
    <source>
        <dbReference type="ARBA" id="ARBA00022496"/>
    </source>
</evidence>
<keyword evidence="5" id="KW-0410">Iron transport</keyword>